<dbReference type="GO" id="GO:0005524">
    <property type="term" value="F:ATP binding"/>
    <property type="evidence" value="ECO:0007669"/>
    <property type="project" value="UniProtKB-UniRule"/>
</dbReference>
<feature type="binding site" evidence="14">
    <location>
        <position position="206"/>
    </location>
    <ligand>
        <name>substrate</name>
    </ligand>
</feature>
<protein>
    <recommendedName>
        <fullName evidence="3 14">Phosphoenolpyruvate carboxykinase (ATP)</fullName>
        <shortName evidence="14">PCK</shortName>
        <shortName evidence="14">PEP carboxykinase</shortName>
        <shortName evidence="14">PEPCK</shortName>
        <ecNumber evidence="3 14">4.1.1.49</ecNumber>
    </recommendedName>
</protein>
<dbReference type="Proteomes" id="UP000242222">
    <property type="component" value="Unassembled WGS sequence"/>
</dbReference>
<dbReference type="SUPFAM" id="SSF53795">
    <property type="entry name" value="PEP carboxykinase-like"/>
    <property type="match status" value="1"/>
</dbReference>
<dbReference type="RefSeq" id="WP_092878221.1">
    <property type="nucleotide sequence ID" value="NZ_FOVC01000007.1"/>
</dbReference>
<dbReference type="GO" id="GO:0046872">
    <property type="term" value="F:metal ion binding"/>
    <property type="evidence" value="ECO:0007669"/>
    <property type="project" value="UniProtKB-KW"/>
</dbReference>
<keyword evidence="6 14" id="KW-0479">Metal-binding</keyword>
<dbReference type="InterPro" id="IPR013035">
    <property type="entry name" value="PEP_carboxykinase_C"/>
</dbReference>
<comment type="function">
    <text evidence="13 14">Involved in the gluconeogenesis. Catalyzes the conversion of oxaloacetate (OAA) to phosphoenolpyruvate (PEP) through direct phosphoryl transfer between the nucleoside triphosphate and OAA.</text>
</comment>
<keyword evidence="7 14" id="KW-0547">Nucleotide-binding</keyword>
<dbReference type="GO" id="GO:0005829">
    <property type="term" value="C:cytosol"/>
    <property type="evidence" value="ECO:0007669"/>
    <property type="project" value="TreeGrafter"/>
</dbReference>
<evidence type="ECO:0000256" key="3">
    <source>
        <dbReference type="ARBA" id="ARBA00012363"/>
    </source>
</evidence>
<keyword evidence="8 14" id="KW-0210">Decarboxylase</keyword>
<evidence type="ECO:0000313" key="15">
    <source>
        <dbReference type="EMBL" id="SFN43264.1"/>
    </source>
</evidence>
<dbReference type="Pfam" id="PF01293">
    <property type="entry name" value="PEPCK_ATP"/>
    <property type="match status" value="1"/>
</dbReference>
<evidence type="ECO:0000256" key="13">
    <source>
        <dbReference type="ARBA" id="ARBA00055407"/>
    </source>
</evidence>
<dbReference type="InterPro" id="IPR008210">
    <property type="entry name" value="PEP_carboxykinase_N"/>
</dbReference>
<dbReference type="NCBIfam" id="TIGR00224">
    <property type="entry name" value="pckA"/>
    <property type="match status" value="1"/>
</dbReference>
<evidence type="ECO:0000313" key="16">
    <source>
        <dbReference type="Proteomes" id="UP000242222"/>
    </source>
</evidence>
<feature type="binding site" evidence="14">
    <location>
        <position position="268"/>
    </location>
    <ligand>
        <name>Mn(2+)</name>
        <dbReference type="ChEBI" id="CHEBI:29035"/>
    </ligand>
</feature>
<feature type="binding site" evidence="14">
    <location>
        <position position="332"/>
    </location>
    <ligand>
        <name>substrate</name>
    </ligand>
</feature>
<dbReference type="PROSITE" id="PS00532">
    <property type="entry name" value="PEPCK_ATP"/>
    <property type="match status" value="1"/>
</dbReference>
<evidence type="ECO:0000256" key="10">
    <source>
        <dbReference type="ARBA" id="ARBA00023211"/>
    </source>
</evidence>
<dbReference type="FunFam" id="3.40.449.10:FF:000001">
    <property type="entry name" value="Phosphoenolpyruvate carboxykinase (ATP)"/>
    <property type="match status" value="1"/>
</dbReference>
<feature type="binding site" evidence="14">
    <location>
        <begin position="448"/>
        <end position="449"/>
    </location>
    <ligand>
        <name>ATP</name>
        <dbReference type="ChEBI" id="CHEBI:30616"/>
    </ligand>
</feature>
<keyword evidence="9 14" id="KW-0067">ATP-binding</keyword>
<dbReference type="PANTHER" id="PTHR30031">
    <property type="entry name" value="PHOSPHOENOLPYRUVATE CARBOXYKINASE ATP"/>
    <property type="match status" value="1"/>
</dbReference>
<dbReference type="InterPro" id="IPR001272">
    <property type="entry name" value="PEP_carboxykinase_ATP"/>
</dbReference>
<comment type="similarity">
    <text evidence="2 14">Belongs to the phosphoenolpyruvate carboxykinase (ATP) family.</text>
</comment>
<keyword evidence="10 14" id="KW-0464">Manganese</keyword>
<dbReference type="Gene3D" id="3.40.449.10">
    <property type="entry name" value="Phosphoenolpyruvate Carboxykinase, domain 1"/>
    <property type="match status" value="1"/>
</dbReference>
<evidence type="ECO:0000256" key="7">
    <source>
        <dbReference type="ARBA" id="ARBA00022741"/>
    </source>
</evidence>
<keyword evidence="15" id="KW-0670">Pyruvate</keyword>
<keyword evidence="4 14" id="KW-0312">Gluconeogenesis</keyword>
<feature type="binding site" evidence="14">
    <location>
        <position position="231"/>
    </location>
    <ligand>
        <name>Mn(2+)</name>
        <dbReference type="ChEBI" id="CHEBI:29035"/>
    </ligand>
</feature>
<accession>A0A1I4YZ34</accession>
<evidence type="ECO:0000256" key="1">
    <source>
        <dbReference type="ARBA" id="ARBA00004742"/>
    </source>
</evidence>
<dbReference type="EMBL" id="FOVC01000007">
    <property type="protein sequence ID" value="SFN43264.1"/>
    <property type="molecule type" value="Genomic_DNA"/>
</dbReference>
<evidence type="ECO:0000256" key="8">
    <source>
        <dbReference type="ARBA" id="ARBA00022793"/>
    </source>
</evidence>
<dbReference type="NCBIfam" id="NF006819">
    <property type="entry name" value="PRK09344.1-1"/>
    <property type="match status" value="1"/>
</dbReference>
<evidence type="ECO:0000256" key="5">
    <source>
        <dbReference type="ARBA" id="ARBA00022490"/>
    </source>
</evidence>
<sequence length="539" mass="59394">MRSYGLIPQDLVQYGITEVTDIVHNPDYDTLFAEETRSDLQGFERGIVTQSGAVAVNTGIFTGRSPKDKYIVRDDTTCDTLWWNDQGNGKNDNQPISQQTWERLKSCVTHQLSGKRLFVIDAWCGANPDTRLSVRFITEVAWQAHFVKNMFIRPDDSALAEFTPDFIVMNGAKCTNPDWQQEGLHSENFVAFNLTEKVQLIGGTWYGGEMKKGLFTIMNYLLPLRGVASMHCSANVGKKGDVAIFFGLSGTGKTTLSTDPARQLIGDDEHGWDDDGVFNFEGGCYAKTINLSASAEPEIYQAIRRDALLENVVVHADGGVDYADGSKTENTRVSYPLHHIENIVKPVSKAGHARKVIFLTADAFGILPPVARLTPDQTQYHFLSGFTAKLAGTERGITEPTPTFSACFGAAFLTLHPTQYSEVLVKRMQAAGAEAWLVNTGWNGSGKRISIKETRTIINAILNDELQDVAMQTLPVFNLAIPLGLTGVDSARLDPRTSWPSSEMWDQHARQLAQRFIANFEKYTDTAAGATLIAAGPQL</sequence>
<evidence type="ECO:0000256" key="2">
    <source>
        <dbReference type="ARBA" id="ARBA00006052"/>
    </source>
</evidence>
<dbReference type="FunFam" id="2.170.8.10:FF:000001">
    <property type="entry name" value="Phosphoenolpyruvate carboxykinase (ATP)"/>
    <property type="match status" value="1"/>
</dbReference>
<feature type="binding site" evidence="14">
    <location>
        <position position="212"/>
    </location>
    <ligand>
        <name>ATP</name>
        <dbReference type="ChEBI" id="CHEBI:30616"/>
    </ligand>
</feature>
<keyword evidence="5 14" id="KW-0963">Cytoplasm</keyword>
<dbReference type="SUPFAM" id="SSF68923">
    <property type="entry name" value="PEP carboxykinase N-terminal domain"/>
    <property type="match status" value="1"/>
</dbReference>
<dbReference type="HAMAP" id="MF_00453">
    <property type="entry name" value="PEPCK_ATP"/>
    <property type="match status" value="1"/>
</dbReference>
<dbReference type="NCBIfam" id="NF006820">
    <property type="entry name" value="PRK09344.1-2"/>
    <property type="match status" value="1"/>
</dbReference>
<keyword evidence="11 14" id="KW-0456">Lyase</keyword>
<feature type="binding site" evidence="14">
    <location>
        <position position="212"/>
    </location>
    <ligand>
        <name>Mn(2+)</name>
        <dbReference type="ChEBI" id="CHEBI:29035"/>
    </ligand>
</feature>
<dbReference type="AlphaFoldDB" id="A0A1I4YZ34"/>
<feature type="binding site" evidence="14">
    <location>
        <begin position="247"/>
        <end position="255"/>
    </location>
    <ligand>
        <name>ATP</name>
        <dbReference type="ChEBI" id="CHEBI:30616"/>
    </ligand>
</feature>
<dbReference type="UniPathway" id="UPA00138"/>
<comment type="subcellular location">
    <subcellularLocation>
        <location evidence="14">Cytoplasm</location>
    </subcellularLocation>
</comment>
<dbReference type="GO" id="GO:0004612">
    <property type="term" value="F:phosphoenolpyruvate carboxykinase (ATP) activity"/>
    <property type="evidence" value="ECO:0007669"/>
    <property type="project" value="UniProtKB-UniRule"/>
</dbReference>
<evidence type="ECO:0000256" key="6">
    <source>
        <dbReference type="ARBA" id="ARBA00022723"/>
    </source>
</evidence>
<evidence type="ECO:0000256" key="12">
    <source>
        <dbReference type="ARBA" id="ARBA00047371"/>
    </source>
</evidence>
<dbReference type="EC" id="4.1.1.49" evidence="3 14"/>
<dbReference type="InterPro" id="IPR015994">
    <property type="entry name" value="PEPCK_ATP_CS"/>
</dbReference>
<dbReference type="Gene3D" id="2.170.8.10">
    <property type="entry name" value="Phosphoenolpyruvate Carboxykinase, domain 2"/>
    <property type="match status" value="1"/>
</dbReference>
<keyword evidence="16" id="KW-1185">Reference proteome</keyword>
<evidence type="ECO:0000256" key="14">
    <source>
        <dbReference type="HAMAP-Rule" id="MF_00453"/>
    </source>
</evidence>
<proteinExistence type="inferred from homology"/>
<evidence type="ECO:0000256" key="4">
    <source>
        <dbReference type="ARBA" id="ARBA00022432"/>
    </source>
</evidence>
<keyword evidence="15" id="KW-0808">Transferase</keyword>
<reference evidence="16" key="1">
    <citation type="submission" date="2016-10" db="EMBL/GenBank/DDBJ databases">
        <authorList>
            <person name="Varghese N."/>
            <person name="Submissions S."/>
        </authorList>
    </citation>
    <scope>NUCLEOTIDE SEQUENCE [LARGE SCALE GENOMIC DNA]</scope>
    <source>
        <strain evidence="16">N6PO6</strain>
    </source>
</reference>
<dbReference type="STRING" id="1367852.SAMN05216516_107108"/>
<feature type="binding site" evidence="14">
    <location>
        <position position="332"/>
    </location>
    <ligand>
        <name>ATP</name>
        <dbReference type="ChEBI" id="CHEBI:30616"/>
    </ligand>
</feature>
<gene>
    <name evidence="14" type="primary">pckA</name>
    <name evidence="15" type="ORF">SAMN05216516_107108</name>
</gene>
<evidence type="ECO:0000256" key="9">
    <source>
        <dbReference type="ARBA" id="ARBA00022840"/>
    </source>
</evidence>
<comment type="subunit">
    <text evidence="14">Monomer.</text>
</comment>
<dbReference type="NCBIfam" id="NF006821">
    <property type="entry name" value="PRK09344.1-3"/>
    <property type="match status" value="1"/>
</dbReference>
<organism evidence="15 16">
    <name type="scientific">Izhakiella capsodis</name>
    <dbReference type="NCBI Taxonomy" id="1367852"/>
    <lineage>
        <taxon>Bacteria</taxon>
        <taxon>Pseudomonadati</taxon>
        <taxon>Pseudomonadota</taxon>
        <taxon>Gammaproteobacteria</taxon>
        <taxon>Enterobacterales</taxon>
        <taxon>Erwiniaceae</taxon>
        <taxon>Izhakiella</taxon>
    </lineage>
</organism>
<comment type="cofactor">
    <cofactor evidence="14">
        <name>Mn(2+)</name>
        <dbReference type="ChEBI" id="CHEBI:29035"/>
    </cofactor>
    <text evidence="14">Binds 1 Mn(2+) ion per subunit.</text>
</comment>
<feature type="binding site" evidence="14">
    <location>
        <position position="454"/>
    </location>
    <ligand>
        <name>ATP</name>
        <dbReference type="ChEBI" id="CHEBI:30616"/>
    </ligand>
</feature>
<feature type="binding site" evidence="14">
    <location>
        <position position="296"/>
    </location>
    <ligand>
        <name>ATP</name>
        <dbReference type="ChEBI" id="CHEBI:30616"/>
    </ligand>
</feature>
<feature type="binding site" evidence="14">
    <location>
        <position position="212"/>
    </location>
    <ligand>
        <name>substrate</name>
    </ligand>
</feature>
<dbReference type="CDD" id="cd00484">
    <property type="entry name" value="PEPCK_ATP"/>
    <property type="match status" value="1"/>
</dbReference>
<feature type="binding site" evidence="14">
    <location>
        <position position="231"/>
    </location>
    <ligand>
        <name>ATP</name>
        <dbReference type="ChEBI" id="CHEBI:30616"/>
    </ligand>
</feature>
<dbReference type="PIRSF" id="PIRSF006294">
    <property type="entry name" value="PEP_crbxkin"/>
    <property type="match status" value="1"/>
</dbReference>
<name>A0A1I4YZ34_9GAMM</name>
<evidence type="ECO:0000256" key="11">
    <source>
        <dbReference type="ARBA" id="ARBA00023239"/>
    </source>
</evidence>
<keyword evidence="15" id="KW-0418">Kinase</keyword>
<dbReference type="PANTHER" id="PTHR30031:SF0">
    <property type="entry name" value="PHOSPHOENOLPYRUVATE CARBOXYKINASE (ATP)"/>
    <property type="match status" value="1"/>
</dbReference>
<dbReference type="OrthoDB" id="9806325at2"/>
<comment type="pathway">
    <text evidence="1 14">Carbohydrate biosynthesis; gluconeogenesis.</text>
</comment>
<feature type="binding site" evidence="14">
    <location>
        <position position="64"/>
    </location>
    <ligand>
        <name>substrate</name>
    </ligand>
</feature>
<dbReference type="GO" id="GO:0016301">
    <property type="term" value="F:kinase activity"/>
    <property type="evidence" value="ECO:0007669"/>
    <property type="project" value="UniProtKB-KW"/>
</dbReference>
<dbReference type="Gene3D" id="3.90.228.20">
    <property type="match status" value="1"/>
</dbReference>
<dbReference type="GO" id="GO:0006094">
    <property type="term" value="P:gluconeogenesis"/>
    <property type="evidence" value="ECO:0007669"/>
    <property type="project" value="UniProtKB-UniRule"/>
</dbReference>
<comment type="catalytic activity">
    <reaction evidence="12 14">
        <text>oxaloacetate + ATP = phosphoenolpyruvate + ADP + CO2</text>
        <dbReference type="Rhea" id="RHEA:18617"/>
        <dbReference type="ChEBI" id="CHEBI:16452"/>
        <dbReference type="ChEBI" id="CHEBI:16526"/>
        <dbReference type="ChEBI" id="CHEBI:30616"/>
        <dbReference type="ChEBI" id="CHEBI:58702"/>
        <dbReference type="ChEBI" id="CHEBI:456216"/>
        <dbReference type="EC" id="4.1.1.49"/>
    </reaction>
</comment>